<dbReference type="Proteomes" id="UP000309128">
    <property type="component" value="Unassembled WGS sequence"/>
</dbReference>
<keyword evidence="3" id="KW-1185">Reference proteome</keyword>
<evidence type="ECO:0000313" key="3">
    <source>
        <dbReference type="Proteomes" id="UP000309128"/>
    </source>
</evidence>
<gene>
    <name evidence="2" type="ORF">ETD86_13065</name>
</gene>
<dbReference type="RefSeq" id="WP_138666401.1">
    <property type="nucleotide sequence ID" value="NZ_VCKY01000034.1"/>
</dbReference>
<feature type="transmembrane region" description="Helical" evidence="1">
    <location>
        <begin position="44"/>
        <end position="63"/>
    </location>
</feature>
<protein>
    <submittedName>
        <fullName evidence="2">Uncharacterized protein</fullName>
    </submittedName>
</protein>
<keyword evidence="1" id="KW-0472">Membrane</keyword>
<dbReference type="EMBL" id="VCKY01000034">
    <property type="protein sequence ID" value="TMR22093.1"/>
    <property type="molecule type" value="Genomic_DNA"/>
</dbReference>
<name>A0A5S4FN21_9ACTN</name>
<organism evidence="2 3">
    <name type="scientific">Nonomuraea turkmeniaca</name>
    <dbReference type="NCBI Taxonomy" id="103838"/>
    <lineage>
        <taxon>Bacteria</taxon>
        <taxon>Bacillati</taxon>
        <taxon>Actinomycetota</taxon>
        <taxon>Actinomycetes</taxon>
        <taxon>Streptosporangiales</taxon>
        <taxon>Streptosporangiaceae</taxon>
        <taxon>Nonomuraea</taxon>
    </lineage>
</organism>
<keyword evidence="1" id="KW-0812">Transmembrane</keyword>
<keyword evidence="1" id="KW-1133">Transmembrane helix</keyword>
<sequence>MNLVLIAWTAVMVTVLTSRPATPDDASATEVVATFRKLPAAGKIAALAGLGYGLGGALLLLLGRLARVTAVLVVLSCTAATALLLTIAWRLLTILGATLPTPAQLRQPLIDLAWQFSSLMPKPASSASATRPAFL</sequence>
<feature type="transmembrane region" description="Helical" evidence="1">
    <location>
        <begin position="70"/>
        <end position="92"/>
    </location>
</feature>
<evidence type="ECO:0000313" key="2">
    <source>
        <dbReference type="EMBL" id="TMR22093.1"/>
    </source>
</evidence>
<dbReference type="AlphaFoldDB" id="A0A5S4FN21"/>
<reference evidence="2 3" key="1">
    <citation type="submission" date="2019-05" db="EMBL/GenBank/DDBJ databases">
        <title>Draft genome sequence of Nonomuraea turkmeniaca DSM 43926.</title>
        <authorList>
            <person name="Saricaoglu S."/>
            <person name="Isik K."/>
        </authorList>
    </citation>
    <scope>NUCLEOTIDE SEQUENCE [LARGE SCALE GENOMIC DNA]</scope>
    <source>
        <strain evidence="2 3">DSM 43926</strain>
    </source>
</reference>
<accession>A0A5S4FN21</accession>
<evidence type="ECO:0000256" key="1">
    <source>
        <dbReference type="SAM" id="Phobius"/>
    </source>
</evidence>
<proteinExistence type="predicted"/>
<comment type="caution">
    <text evidence="2">The sequence shown here is derived from an EMBL/GenBank/DDBJ whole genome shotgun (WGS) entry which is preliminary data.</text>
</comment>